<proteinExistence type="predicted"/>
<name>A0A1I8MHV3_MUSDO</name>
<dbReference type="VEuPathDB" id="VectorBase:MDOA005059"/>
<dbReference type="PROSITE" id="PS50001">
    <property type="entry name" value="SH2"/>
    <property type="match status" value="1"/>
</dbReference>
<dbReference type="RefSeq" id="XP_058975508.1">
    <property type="nucleotide sequence ID" value="XM_059119525.1"/>
</dbReference>
<sequence>MICSGGSLQNKAIAGKKNNIMQDIRLRMENHQHHHHHHHNTTPPSPATHHLQHQYQNQQPHHVSSSSHHMASSLGRRSTPNTIQALPQISIGCNEDANIVKHHPHQVPLSPSSEEDNSVTEMNNCRRLLDKPPLVKRLTMGMGLKRTTEDSRPLVHTTPPSLNSYTSTHNFSDGYVNEAICDPDKFISTRFGDSCRQSLTDLKSSQCFTEQNTEFGYQKSFLRKTCSANSSPKIISPSGTLRVEGLSLAEQKELKGAPWFQAGIPREISLEVLSKQPPGSFLVRQSNTKPGCFALSLRVPPPAPKVAHYLILKTPNGYKIKGFTKEFSSLRALITHHSVMPELLPVPLNLPRPQTNMSHNSTRDRGNFDTYGSLNDFHKMMDDLNV</sequence>
<dbReference type="PRINTS" id="PR00401">
    <property type="entry name" value="SH2DOMAIN"/>
</dbReference>
<feature type="region of interest" description="Disordered" evidence="2">
    <location>
        <begin position="31"/>
        <end position="78"/>
    </location>
</feature>
<dbReference type="RefSeq" id="XP_011291382.1">
    <property type="nucleotide sequence ID" value="XM_011293080.2"/>
</dbReference>
<dbReference type="InterPro" id="IPR036860">
    <property type="entry name" value="SH2_dom_sf"/>
</dbReference>
<dbReference type="KEGG" id="mde:101887444"/>
<dbReference type="PANTHER" id="PTHR15832:SF2">
    <property type="entry name" value="SH2 DOMAIN-CONTAINING PROTEIN"/>
    <property type="match status" value="1"/>
</dbReference>
<dbReference type="EnsemblMetazoa" id="MDOA005059-RD">
    <property type="protein sequence ID" value="MDOA005059-PD"/>
    <property type="gene ID" value="MDOA005059"/>
</dbReference>
<dbReference type="eggNOG" id="ENOG502QR6J">
    <property type="taxonomic scope" value="Eukaryota"/>
</dbReference>
<dbReference type="Pfam" id="PF00017">
    <property type="entry name" value="SH2"/>
    <property type="match status" value="1"/>
</dbReference>
<dbReference type="SUPFAM" id="SSF55550">
    <property type="entry name" value="SH2 domain"/>
    <property type="match status" value="1"/>
</dbReference>
<dbReference type="EnsemblMetazoa" id="MDOA005059-RC">
    <property type="protein sequence ID" value="MDOA005059-PC"/>
    <property type="gene ID" value="MDOA005059"/>
</dbReference>
<feature type="domain" description="SH2" evidence="3">
    <location>
        <begin position="259"/>
        <end position="352"/>
    </location>
</feature>
<evidence type="ECO:0000313" key="4">
    <source>
        <dbReference type="EnsemblMetazoa" id="MDOA005059-PD"/>
    </source>
</evidence>
<dbReference type="Gene3D" id="3.30.505.10">
    <property type="entry name" value="SH2 domain"/>
    <property type="match status" value="1"/>
</dbReference>
<organism evidence="4">
    <name type="scientific">Musca domestica</name>
    <name type="common">House fly</name>
    <dbReference type="NCBI Taxonomy" id="7370"/>
    <lineage>
        <taxon>Eukaryota</taxon>
        <taxon>Metazoa</taxon>
        <taxon>Ecdysozoa</taxon>
        <taxon>Arthropoda</taxon>
        <taxon>Hexapoda</taxon>
        <taxon>Insecta</taxon>
        <taxon>Pterygota</taxon>
        <taxon>Neoptera</taxon>
        <taxon>Endopterygota</taxon>
        <taxon>Diptera</taxon>
        <taxon>Brachycera</taxon>
        <taxon>Muscomorpha</taxon>
        <taxon>Muscoidea</taxon>
        <taxon>Muscidae</taxon>
        <taxon>Musca</taxon>
    </lineage>
</organism>
<dbReference type="OrthoDB" id="10013007at2759"/>
<evidence type="ECO:0000313" key="5">
    <source>
        <dbReference type="Proteomes" id="UP001652621"/>
    </source>
</evidence>
<dbReference type="AlphaFoldDB" id="A0A1I8MHV3"/>
<dbReference type="EnsemblMetazoa" id="MDOA005059-RB">
    <property type="protein sequence ID" value="MDOA005059-PB"/>
    <property type="gene ID" value="MDOA005059"/>
</dbReference>
<accession>A0A1I8MHV3</accession>
<evidence type="ECO:0000256" key="1">
    <source>
        <dbReference type="PROSITE-ProRule" id="PRU00191"/>
    </source>
</evidence>
<evidence type="ECO:0000313" key="7">
    <source>
        <dbReference type="RefSeq" id="XP_058975508.1"/>
    </source>
</evidence>
<dbReference type="EnsemblMetazoa" id="MDOA005059-RE">
    <property type="protein sequence ID" value="MDOA005059-PE"/>
    <property type="gene ID" value="MDOA005059"/>
</dbReference>
<feature type="compositionally biased region" description="Low complexity" evidence="2">
    <location>
        <begin position="61"/>
        <end position="73"/>
    </location>
</feature>
<dbReference type="SMART" id="SM00252">
    <property type="entry name" value="SH2"/>
    <property type="match status" value="1"/>
</dbReference>
<gene>
    <name evidence="4" type="primary">101887444</name>
    <name evidence="6 7" type="synonym">LOC101887444</name>
</gene>
<evidence type="ECO:0000259" key="3">
    <source>
        <dbReference type="PROSITE" id="PS50001"/>
    </source>
</evidence>
<protein>
    <submittedName>
        <fullName evidence="7">EGFR adapter protein</fullName>
    </submittedName>
    <submittedName>
        <fullName evidence="6">Uncharacterized protein LOC101887444</fullName>
    </submittedName>
</protein>
<keyword evidence="1" id="KW-0727">SH2 domain</keyword>
<reference evidence="6" key="2">
    <citation type="submission" date="2025-04" db="UniProtKB">
        <authorList>
            <consortium name="RefSeq"/>
        </authorList>
    </citation>
    <scope>IDENTIFICATION</scope>
    <source>
        <strain evidence="6 7">Aabys</strain>
        <tissue evidence="7">Whole body</tissue>
    </source>
</reference>
<dbReference type="GeneID" id="101887444"/>
<dbReference type="Proteomes" id="UP001652621">
    <property type="component" value="Unplaced"/>
</dbReference>
<evidence type="ECO:0000313" key="6">
    <source>
        <dbReference type="RefSeq" id="XP_011291382.1"/>
    </source>
</evidence>
<evidence type="ECO:0000256" key="2">
    <source>
        <dbReference type="SAM" id="MobiDB-lite"/>
    </source>
</evidence>
<keyword evidence="5" id="KW-1185">Reference proteome</keyword>
<dbReference type="InterPro" id="IPR000980">
    <property type="entry name" value="SH2"/>
</dbReference>
<dbReference type="PANTHER" id="PTHR15832">
    <property type="entry name" value="SHC (SRC HOMOLOGY DOMAIN C-TERMINAL) ADAPTOR HOMOLOG"/>
    <property type="match status" value="1"/>
</dbReference>
<reference evidence="4" key="1">
    <citation type="submission" date="2020-05" db="UniProtKB">
        <authorList>
            <consortium name="EnsemblMetazoa"/>
        </authorList>
    </citation>
    <scope>IDENTIFICATION</scope>
    <source>
        <strain evidence="4">Aabys</strain>
    </source>
</reference>
<dbReference type="VEuPathDB" id="VectorBase:MDOMA2_008375"/>